<feature type="domain" description="Peptidase S33 tripeptidyl aminopeptidase-like C-terminal" evidence="7">
    <location>
        <begin position="424"/>
        <end position="523"/>
    </location>
</feature>
<dbReference type="GO" id="GO:0016787">
    <property type="term" value="F:hydrolase activity"/>
    <property type="evidence" value="ECO:0007669"/>
    <property type="project" value="UniProtKB-KW"/>
</dbReference>
<evidence type="ECO:0000313" key="8">
    <source>
        <dbReference type="EMBL" id="XCG62360.1"/>
    </source>
</evidence>
<dbReference type="Pfam" id="PF00561">
    <property type="entry name" value="Abhydrolase_1"/>
    <property type="match status" value="1"/>
</dbReference>
<comment type="similarity">
    <text evidence="1">Belongs to the peptidase S33 family.</text>
</comment>
<evidence type="ECO:0000256" key="2">
    <source>
        <dbReference type="ARBA" id="ARBA00022729"/>
    </source>
</evidence>
<dbReference type="EMBL" id="CP159218">
    <property type="protein sequence ID" value="XCG62360.1"/>
    <property type="molecule type" value="Genomic_DNA"/>
</dbReference>
<dbReference type="InterPro" id="IPR013595">
    <property type="entry name" value="Pept_S33_TAP-like_C"/>
</dbReference>
<accession>A0AAU8DLI8</accession>
<feature type="chain" id="PRO_5043392220" evidence="5">
    <location>
        <begin position="25"/>
        <end position="525"/>
    </location>
</feature>
<dbReference type="InterPro" id="IPR000073">
    <property type="entry name" value="AB_hydrolase_1"/>
</dbReference>
<feature type="region of interest" description="Disordered" evidence="4">
    <location>
        <begin position="46"/>
        <end position="84"/>
    </location>
</feature>
<evidence type="ECO:0000256" key="4">
    <source>
        <dbReference type="SAM" id="MobiDB-lite"/>
    </source>
</evidence>
<protein>
    <submittedName>
        <fullName evidence="8">Alpha/beta hydrolase</fullName>
    </submittedName>
</protein>
<gene>
    <name evidence="8" type="ORF">ABLG96_13970</name>
</gene>
<keyword evidence="2 5" id="KW-0732">Signal</keyword>
<evidence type="ECO:0000256" key="1">
    <source>
        <dbReference type="ARBA" id="ARBA00010088"/>
    </source>
</evidence>
<dbReference type="InterPro" id="IPR051601">
    <property type="entry name" value="Serine_prot/Carboxylest_S33"/>
</dbReference>
<dbReference type="AlphaFoldDB" id="A0AAU8DLI8"/>
<dbReference type="PANTHER" id="PTHR43248">
    <property type="entry name" value="2-SUCCINYL-6-HYDROXY-2,4-CYCLOHEXADIENE-1-CARBOXYLATE SYNTHASE"/>
    <property type="match status" value="1"/>
</dbReference>
<dbReference type="Gene3D" id="3.40.50.1820">
    <property type="entry name" value="alpha/beta hydrolase"/>
    <property type="match status" value="1"/>
</dbReference>
<evidence type="ECO:0000256" key="3">
    <source>
        <dbReference type="ARBA" id="ARBA00022801"/>
    </source>
</evidence>
<evidence type="ECO:0000259" key="6">
    <source>
        <dbReference type="Pfam" id="PF00561"/>
    </source>
</evidence>
<keyword evidence="3 8" id="KW-0378">Hydrolase</keyword>
<dbReference type="Pfam" id="PF08386">
    <property type="entry name" value="Abhydrolase_4"/>
    <property type="match status" value="1"/>
</dbReference>
<feature type="compositionally biased region" description="Low complexity" evidence="4">
    <location>
        <begin position="46"/>
        <end position="55"/>
    </location>
</feature>
<dbReference type="InterPro" id="IPR029058">
    <property type="entry name" value="AB_hydrolase_fold"/>
</dbReference>
<dbReference type="PROSITE" id="PS51257">
    <property type="entry name" value="PROKAR_LIPOPROTEIN"/>
    <property type="match status" value="1"/>
</dbReference>
<dbReference type="PANTHER" id="PTHR43248:SF29">
    <property type="entry name" value="TRIPEPTIDYL AMINOPEPTIDASE"/>
    <property type="match status" value="1"/>
</dbReference>
<dbReference type="RefSeq" id="WP_353647975.1">
    <property type="nucleotide sequence ID" value="NZ_CP159218.1"/>
</dbReference>
<evidence type="ECO:0000256" key="5">
    <source>
        <dbReference type="SAM" id="SignalP"/>
    </source>
</evidence>
<evidence type="ECO:0000259" key="7">
    <source>
        <dbReference type="Pfam" id="PF08386"/>
    </source>
</evidence>
<reference evidence="8" key="1">
    <citation type="submission" date="2024-05" db="EMBL/GenBank/DDBJ databases">
        <authorList>
            <person name="Cai S.Y."/>
            <person name="Jin L.M."/>
            <person name="Li H.R."/>
        </authorList>
    </citation>
    <scope>NUCLEOTIDE SEQUENCE</scope>
    <source>
        <strain evidence="8">A5-74</strain>
    </source>
</reference>
<sequence>MRVGAARTSAALAVAALTVLSACSVGPSRRPGLAVAGSVAAPVTAATTAPSTRPSGPGGAGQQADPVDWQDCPSSVEPPSAGQSWELQCAEVQVPIDRSVRNSDTVTVAISRVRTASTPQDAPPLLVLLGEPGENGRDDVARVAAGLDPALLAQYSIVTLDVRGTGRPWDELQCLEDRTIANLLAPPQSVADRTSSDLVASISKDAVFDCADTAQNLITDVTTTDVADDLDAIRDAMGVDTVTLFGQGWGATVGAVYVDRYPGRVRAAVLDSPSDATATAAEQIGARADALEAALDAFAADCAAAAGGCPLGDDPRTAVERVVDELGDTGDTGDEFFLTGGSVLLALTTTLGTPSEWPALIDALRAAQQGELAKVEALVTASVSREDTGDLAQARLEYTCNDSSIRLTADDMRSGAAAAVRTAPLFGPFVAGQLGLCSAWPAATAALGRLSGTGAPPVLVTGSTADPVSPYAGAQAIADQLSSAILVSWQAGQHGAVTGSSCVRKLAIAYLTTGTAPADGRLCPP</sequence>
<proteinExistence type="inferred from homology"/>
<dbReference type="SUPFAM" id="SSF53474">
    <property type="entry name" value="alpha/beta-Hydrolases"/>
    <property type="match status" value="1"/>
</dbReference>
<name>A0AAU8DLI8_9ACTN</name>
<feature type="signal peptide" evidence="5">
    <location>
        <begin position="1"/>
        <end position="24"/>
    </location>
</feature>
<organism evidence="8">
    <name type="scientific">Nakamurella sp. A5-74</name>
    <dbReference type="NCBI Taxonomy" id="3158264"/>
    <lineage>
        <taxon>Bacteria</taxon>
        <taxon>Bacillati</taxon>
        <taxon>Actinomycetota</taxon>
        <taxon>Actinomycetes</taxon>
        <taxon>Nakamurellales</taxon>
        <taxon>Nakamurellaceae</taxon>
        <taxon>Nakamurella</taxon>
    </lineage>
</organism>
<feature type="domain" description="AB hydrolase-1" evidence="6">
    <location>
        <begin position="123"/>
        <end position="305"/>
    </location>
</feature>